<dbReference type="GO" id="GO:0004061">
    <property type="term" value="F:arylformamidase activity"/>
    <property type="evidence" value="ECO:0007669"/>
    <property type="project" value="InterPro"/>
</dbReference>
<dbReference type="AlphaFoldDB" id="A0A6J7AWT0"/>
<protein>
    <submittedName>
        <fullName evidence="8">Unannotated protein</fullName>
    </submittedName>
</protein>
<evidence type="ECO:0000256" key="4">
    <source>
        <dbReference type="ARBA" id="ARBA00022723"/>
    </source>
</evidence>
<evidence type="ECO:0000256" key="7">
    <source>
        <dbReference type="ARBA" id="ARBA00023079"/>
    </source>
</evidence>
<dbReference type="SUPFAM" id="SSF102198">
    <property type="entry name" value="Putative cyclase"/>
    <property type="match status" value="1"/>
</dbReference>
<dbReference type="Pfam" id="PF04199">
    <property type="entry name" value="Cyclase"/>
    <property type="match status" value="1"/>
</dbReference>
<evidence type="ECO:0000313" key="8">
    <source>
        <dbReference type="EMBL" id="CAB4836728.1"/>
    </source>
</evidence>
<keyword evidence="4" id="KW-0479">Metal-binding</keyword>
<evidence type="ECO:0000256" key="1">
    <source>
        <dbReference type="ARBA" id="ARBA00001947"/>
    </source>
</evidence>
<dbReference type="FunFam" id="3.50.30.50:FF:000001">
    <property type="entry name" value="Kynurenine formamidase"/>
    <property type="match status" value="1"/>
</dbReference>
<dbReference type="InterPro" id="IPR007325">
    <property type="entry name" value="KFase/CYL"/>
</dbReference>
<evidence type="ECO:0000256" key="5">
    <source>
        <dbReference type="ARBA" id="ARBA00022801"/>
    </source>
</evidence>
<dbReference type="Gene3D" id="3.50.30.50">
    <property type="entry name" value="Putative cyclase"/>
    <property type="match status" value="1"/>
</dbReference>
<name>A0A6J7AWT0_9ZZZZ</name>
<dbReference type="PANTHER" id="PTHR31118:SF32">
    <property type="entry name" value="KYNURENINE FORMAMIDASE"/>
    <property type="match status" value="1"/>
</dbReference>
<dbReference type="GO" id="GO:0046872">
    <property type="term" value="F:metal ion binding"/>
    <property type="evidence" value="ECO:0007669"/>
    <property type="project" value="UniProtKB-KW"/>
</dbReference>
<dbReference type="PANTHER" id="PTHR31118">
    <property type="entry name" value="CYCLASE-LIKE PROTEIN 2"/>
    <property type="match status" value="1"/>
</dbReference>
<accession>A0A6J7AWT0</accession>
<organism evidence="8">
    <name type="scientific">freshwater metagenome</name>
    <dbReference type="NCBI Taxonomy" id="449393"/>
    <lineage>
        <taxon>unclassified sequences</taxon>
        <taxon>metagenomes</taxon>
        <taxon>ecological metagenomes</taxon>
    </lineage>
</organism>
<gene>
    <name evidence="8" type="ORF">UFOPK3139_03172</name>
</gene>
<comment type="cofactor">
    <cofactor evidence="1">
        <name>Zn(2+)</name>
        <dbReference type="ChEBI" id="CHEBI:29105"/>
    </cofactor>
</comment>
<sequence length="208" mass="22377">MSRIIDISPALRPDIAVWPGDTPMSREVIADLDHGANLTLSTLHGTVHLGAHTDSPGHTDAGGGDIASQPLDAYIGRCQVVRVDVARGERIQPVHLRVDITEPRVLFHTGTFPDPSVWNTDFASLSPELIVQLARRDVTLVGIDTPSVDPFSSKDLPSHAACVAHDVCVLEGIVLDHVVDGVYELVALPLRLEGFDASPVRAILRTLN</sequence>
<keyword evidence="5" id="KW-0378">Hydrolase</keyword>
<comment type="subunit">
    <text evidence="3">Homodimer.</text>
</comment>
<evidence type="ECO:0000256" key="6">
    <source>
        <dbReference type="ARBA" id="ARBA00022833"/>
    </source>
</evidence>
<evidence type="ECO:0000256" key="2">
    <source>
        <dbReference type="ARBA" id="ARBA00005023"/>
    </source>
</evidence>
<keyword evidence="7" id="KW-0823">Tryptophan catabolism</keyword>
<reference evidence="8" key="1">
    <citation type="submission" date="2020-05" db="EMBL/GenBank/DDBJ databases">
        <authorList>
            <person name="Chiriac C."/>
            <person name="Salcher M."/>
            <person name="Ghai R."/>
            <person name="Kavagutti S V."/>
        </authorList>
    </citation>
    <scope>NUCLEOTIDE SEQUENCE</scope>
</reference>
<keyword evidence="6" id="KW-0862">Zinc</keyword>
<proteinExistence type="predicted"/>
<comment type="pathway">
    <text evidence="2">Amino-acid degradation.</text>
</comment>
<dbReference type="EMBL" id="CAFABA010000225">
    <property type="protein sequence ID" value="CAB4836728.1"/>
    <property type="molecule type" value="Genomic_DNA"/>
</dbReference>
<dbReference type="GO" id="GO:0019441">
    <property type="term" value="P:L-tryptophan catabolic process to kynurenine"/>
    <property type="evidence" value="ECO:0007669"/>
    <property type="project" value="InterPro"/>
</dbReference>
<evidence type="ECO:0000256" key="3">
    <source>
        <dbReference type="ARBA" id="ARBA00011738"/>
    </source>
</evidence>
<dbReference type="InterPro" id="IPR037175">
    <property type="entry name" value="KFase_sf"/>
</dbReference>